<evidence type="ECO:0000313" key="1">
    <source>
        <dbReference type="EMBL" id="RYC03491.1"/>
    </source>
</evidence>
<gene>
    <name evidence="1" type="ORF">EUA07_05760</name>
</gene>
<accession>A0A4Q2SFG9</accession>
<organism evidence="1 2">
    <name type="scientific">Nocardioides ganghwensis</name>
    <dbReference type="NCBI Taxonomy" id="252230"/>
    <lineage>
        <taxon>Bacteria</taxon>
        <taxon>Bacillati</taxon>
        <taxon>Actinomycetota</taxon>
        <taxon>Actinomycetes</taxon>
        <taxon>Propionibacteriales</taxon>
        <taxon>Nocardioidaceae</taxon>
        <taxon>Nocardioides</taxon>
    </lineage>
</organism>
<dbReference type="RefSeq" id="WP_129454046.1">
    <property type="nucleotide sequence ID" value="NZ_JACXYX010000008.1"/>
</dbReference>
<name>A0A4Q2SFG9_9ACTN</name>
<evidence type="ECO:0008006" key="3">
    <source>
        <dbReference type="Google" id="ProtNLM"/>
    </source>
</evidence>
<dbReference type="Proteomes" id="UP000293291">
    <property type="component" value="Unassembled WGS sequence"/>
</dbReference>
<dbReference type="OrthoDB" id="3831040at2"/>
<sequence length="156" mass="16592">MSEEPRAVGVSGQADVADVADNAADAPGTTRFHLQGSPTATTAARDLVRAWCRDRAVPGQAADRLVVLVQAATRVALERDPRRVAVGLRWLDPDRIILDVRSRGCSSPGPVAGRHAHRSAQASPAAMVFEVAAQGWGSRLRATESVQWFVVDTTAT</sequence>
<reference evidence="1 2" key="1">
    <citation type="submission" date="2019-01" db="EMBL/GenBank/DDBJ databases">
        <title>Novel species of Nocardioides.</title>
        <authorList>
            <person name="Liu Q."/>
            <person name="Xin Y.-H."/>
        </authorList>
    </citation>
    <scope>NUCLEOTIDE SEQUENCE [LARGE SCALE GENOMIC DNA]</scope>
    <source>
        <strain evidence="1 2">CGMCC 4.6875</strain>
    </source>
</reference>
<keyword evidence="2" id="KW-1185">Reference proteome</keyword>
<comment type="caution">
    <text evidence="1">The sequence shown here is derived from an EMBL/GenBank/DDBJ whole genome shotgun (WGS) entry which is preliminary data.</text>
</comment>
<evidence type="ECO:0000313" key="2">
    <source>
        <dbReference type="Proteomes" id="UP000293291"/>
    </source>
</evidence>
<protein>
    <recommendedName>
        <fullName evidence="3">ATP-binding protein</fullName>
    </recommendedName>
</protein>
<dbReference type="AlphaFoldDB" id="A0A4Q2SFG9"/>
<proteinExistence type="predicted"/>
<dbReference type="EMBL" id="SDWU01000005">
    <property type="protein sequence ID" value="RYC03491.1"/>
    <property type="molecule type" value="Genomic_DNA"/>
</dbReference>